<feature type="transmembrane region" description="Helical" evidence="7">
    <location>
        <begin position="243"/>
        <end position="268"/>
    </location>
</feature>
<gene>
    <name evidence="8" type="ORF">PPROV_000192600</name>
</gene>
<comment type="caution">
    <text evidence="8">The sequence shown here is derived from an EMBL/GenBank/DDBJ whole genome shotgun (WGS) entry which is preliminary data.</text>
</comment>
<evidence type="ECO:0000256" key="4">
    <source>
        <dbReference type="ARBA" id="ARBA00022989"/>
    </source>
</evidence>
<proteinExistence type="inferred from homology"/>
<dbReference type="PANTHER" id="PTHR13317:SF4">
    <property type="entry name" value="TRANSMEMBRANE ANTERIOR POSTERIOR TRANSFORMATION PROTEIN 1 HOMOLOG"/>
    <property type="match status" value="1"/>
</dbReference>
<comment type="subcellular location">
    <subcellularLocation>
        <location evidence="1">Membrane</location>
        <topology evidence="1">Multi-pass membrane protein</topology>
    </subcellularLocation>
</comment>
<evidence type="ECO:0000256" key="3">
    <source>
        <dbReference type="ARBA" id="ARBA00022692"/>
    </source>
</evidence>
<evidence type="ECO:0000256" key="1">
    <source>
        <dbReference type="ARBA" id="ARBA00004141"/>
    </source>
</evidence>
<feature type="transmembrane region" description="Helical" evidence="7">
    <location>
        <begin position="411"/>
        <end position="433"/>
    </location>
</feature>
<sequence>MANAGDLEALSEASLPPPPSPKSSPKRSALYARTHSMFLPRTSVTDATVAAAAAAAAAATTTIHHDNGAVTGNAPAPSTTTSAAEIMADTANAGQPTTRVRDPLRDAVIREEVPPLHLTRYLLCEVDISRPTRGTNDAGAAIASGLKERERVYNTLLYVPWQLERLLAMGLLVCFDSCLGLFTFLPWRLVFIARRIVAAGPGSLRRLLLGSTTQQQHADGASSSDASGDGEATLLQPEHVLDVFWALIIIVGVLFVSAFDVSVIYHYIRGQEMVKLYVVYTVLEILDKICCSFGSDALEALAGTTGRIMAAGSGGGGGTPKQSFLSTAERTHTPIWYLVSDFAVATVLVCVHATIILTQAITFNVAINSHNNALLALLISNNFAEVKGIIFKRMDVNKLWGMACQDVTERFHIFVCFSFVMMEMALRTGSSWAHVNKVVSLGLTIFGTEILVDIIKHSVLGKFNQIRPGVYSEFLKDMCEHASHFPASNQIHRGVMFNPLPPAVVFVRSLYPVVAFAYRRVRKKAPRGGGLVQVALTWAREGSSYAGIAVLAYLGLCLLKFAQGVVIQLLARQYLRHFFSKRTTSSSSLSSYGGGGVGGGVQVGGGALKTTKVS</sequence>
<evidence type="ECO:0000256" key="2">
    <source>
        <dbReference type="ARBA" id="ARBA00008803"/>
    </source>
</evidence>
<keyword evidence="5 7" id="KW-0472">Membrane</keyword>
<dbReference type="Proteomes" id="UP000660262">
    <property type="component" value="Unassembled WGS sequence"/>
</dbReference>
<feature type="transmembrane region" description="Helical" evidence="7">
    <location>
        <begin position="545"/>
        <end position="571"/>
    </location>
</feature>
<dbReference type="Pfam" id="PF05346">
    <property type="entry name" value="DUF747"/>
    <property type="match status" value="1"/>
</dbReference>
<dbReference type="GO" id="GO:0005789">
    <property type="term" value="C:endoplasmic reticulum membrane"/>
    <property type="evidence" value="ECO:0007669"/>
    <property type="project" value="TreeGrafter"/>
</dbReference>
<dbReference type="EMBL" id="BNJQ01000004">
    <property type="protein sequence ID" value="GHP03171.1"/>
    <property type="molecule type" value="Genomic_DNA"/>
</dbReference>
<keyword evidence="9" id="KW-1185">Reference proteome</keyword>
<comment type="similarity">
    <text evidence="2">Belongs to the TAPT1 family.</text>
</comment>
<accession>A0A830HC64</accession>
<feature type="transmembrane region" description="Helical" evidence="7">
    <location>
        <begin position="373"/>
        <end position="390"/>
    </location>
</feature>
<evidence type="ECO:0000256" key="6">
    <source>
        <dbReference type="SAM" id="MobiDB-lite"/>
    </source>
</evidence>
<dbReference type="PANTHER" id="PTHR13317">
    <property type="entry name" value="TRANSMEMBRANE ANTERIOR POSTERIOR TRANSFORMATION PROTEIN 1 HOMOLOG"/>
    <property type="match status" value="1"/>
</dbReference>
<dbReference type="InterPro" id="IPR008010">
    <property type="entry name" value="Tatp1"/>
</dbReference>
<evidence type="ECO:0000256" key="7">
    <source>
        <dbReference type="SAM" id="Phobius"/>
    </source>
</evidence>
<evidence type="ECO:0000313" key="9">
    <source>
        <dbReference type="Proteomes" id="UP000660262"/>
    </source>
</evidence>
<feature type="transmembrane region" description="Helical" evidence="7">
    <location>
        <begin position="335"/>
        <end position="361"/>
    </location>
</feature>
<dbReference type="AlphaFoldDB" id="A0A830HC64"/>
<keyword evidence="3 7" id="KW-0812">Transmembrane</keyword>
<protein>
    <submittedName>
        <fullName evidence="8">Uncharacterized protein</fullName>
    </submittedName>
</protein>
<keyword evidence="4 7" id="KW-1133">Transmembrane helix</keyword>
<name>A0A830HC64_9CHLO</name>
<dbReference type="OrthoDB" id="29023at2759"/>
<reference evidence="8" key="1">
    <citation type="submission" date="2020-10" db="EMBL/GenBank/DDBJ databases">
        <title>Unveiling of a novel bifunctional photoreceptor, Dualchrome1, isolated from a cosmopolitan green alga.</title>
        <authorList>
            <person name="Suzuki S."/>
            <person name="Kawachi M."/>
        </authorList>
    </citation>
    <scope>NUCLEOTIDE SEQUENCE</scope>
    <source>
        <strain evidence="8">NIES 2893</strain>
    </source>
</reference>
<evidence type="ECO:0000313" key="8">
    <source>
        <dbReference type="EMBL" id="GHP03171.1"/>
    </source>
</evidence>
<evidence type="ECO:0000256" key="5">
    <source>
        <dbReference type="ARBA" id="ARBA00023136"/>
    </source>
</evidence>
<feature type="region of interest" description="Disordered" evidence="6">
    <location>
        <begin position="1"/>
        <end position="28"/>
    </location>
</feature>
<organism evidence="8 9">
    <name type="scientific">Pycnococcus provasolii</name>
    <dbReference type="NCBI Taxonomy" id="41880"/>
    <lineage>
        <taxon>Eukaryota</taxon>
        <taxon>Viridiplantae</taxon>
        <taxon>Chlorophyta</taxon>
        <taxon>Pseudoscourfieldiophyceae</taxon>
        <taxon>Pseudoscourfieldiales</taxon>
        <taxon>Pycnococcaceae</taxon>
        <taxon>Pycnococcus</taxon>
    </lineage>
</organism>